<sequence length="201" mass="20994">MGAPFRACSRCAARALDTGEGDENADAGASRVAGVVADWEKGERWNMPLMACPSGRADTRPLIDPAATSSTAASNPYDALNAAPAGKAGATTAFLQYSNQDSCHGFGKWRNLTRSVAVGGESVGLLVPISADEVVVDGAEASVVEHDPVIVAADWVSPPFIVDTPDILNLLDPVAALALDQNNRLPSFHQDRHRPGLVYGS</sequence>
<dbReference type="AlphaFoldDB" id="I4EI59"/>
<dbReference type="EMBL" id="CAGS01000263">
    <property type="protein sequence ID" value="CCF84371.1"/>
    <property type="molecule type" value="Genomic_DNA"/>
</dbReference>
<comment type="caution">
    <text evidence="1">The sequence shown here is derived from an EMBL/GenBank/DDBJ whole genome shotgun (WGS) entry which is preliminary data.</text>
</comment>
<reference evidence="1 2" key="1">
    <citation type="journal article" date="2012" name="ISME J.">
        <title>Nitrification expanded: discovery, physiology and genomics of a nitrite-oxidizing bacterium from the phylum Chloroflexi.</title>
        <authorList>
            <person name="Sorokin D.Y."/>
            <person name="Lucker S."/>
            <person name="Vejmelkova D."/>
            <person name="Kostrikina N.A."/>
            <person name="Kleerebezem R."/>
            <person name="Rijpstra W.I."/>
            <person name="Damste J.S."/>
            <person name="Le Paslier D."/>
            <person name="Muyzer G."/>
            <person name="Wagner M."/>
            <person name="van Loosdrecht M.C."/>
            <person name="Daims H."/>
        </authorList>
    </citation>
    <scope>NUCLEOTIDE SEQUENCE [LARGE SCALE GENOMIC DNA]</scope>
    <source>
        <strain evidence="2">none</strain>
    </source>
</reference>
<keyword evidence="2" id="KW-1185">Reference proteome</keyword>
<gene>
    <name evidence="1" type="ORF">NITHO_3350002</name>
</gene>
<name>I4EI59_9BACT</name>
<accession>I4EI59</accession>
<evidence type="ECO:0000313" key="2">
    <source>
        <dbReference type="Proteomes" id="UP000004221"/>
    </source>
</evidence>
<dbReference type="Proteomes" id="UP000004221">
    <property type="component" value="Unassembled WGS sequence"/>
</dbReference>
<proteinExistence type="predicted"/>
<organism evidence="1 2">
    <name type="scientific">Nitrolancea hollandica Lb</name>
    <dbReference type="NCBI Taxonomy" id="1129897"/>
    <lineage>
        <taxon>Bacteria</taxon>
        <taxon>Pseudomonadati</taxon>
        <taxon>Thermomicrobiota</taxon>
        <taxon>Thermomicrobia</taxon>
        <taxon>Sphaerobacterales</taxon>
        <taxon>Sphaerobacterineae</taxon>
        <taxon>Sphaerobacteraceae</taxon>
        <taxon>Nitrolancea</taxon>
    </lineage>
</organism>
<evidence type="ECO:0000313" key="1">
    <source>
        <dbReference type="EMBL" id="CCF84371.1"/>
    </source>
</evidence>
<protein>
    <submittedName>
        <fullName evidence="1">Uncharacterized protein</fullName>
    </submittedName>
</protein>